<keyword evidence="1" id="KW-0444">Lipid biosynthesis</keyword>
<keyword evidence="1" id="KW-0443">Lipid metabolism</keyword>
<dbReference type="Proteomes" id="UP001152798">
    <property type="component" value="Chromosome 5"/>
</dbReference>
<keyword evidence="6" id="KW-1185">Reference proteome</keyword>
<dbReference type="GO" id="GO:0004305">
    <property type="term" value="F:ethanolamine kinase activity"/>
    <property type="evidence" value="ECO:0007669"/>
    <property type="project" value="TreeGrafter"/>
</dbReference>
<dbReference type="Pfam" id="PF01633">
    <property type="entry name" value="Choline_kinase"/>
    <property type="match status" value="1"/>
</dbReference>
<evidence type="ECO:0000313" key="5">
    <source>
        <dbReference type="EMBL" id="CAH1402697.1"/>
    </source>
</evidence>
<feature type="region of interest" description="Disordered" evidence="4">
    <location>
        <begin position="1"/>
        <end position="20"/>
    </location>
</feature>
<evidence type="ECO:0000313" key="6">
    <source>
        <dbReference type="Proteomes" id="UP001152798"/>
    </source>
</evidence>
<dbReference type="AlphaFoldDB" id="A0A9P0HJ32"/>
<evidence type="ECO:0000256" key="2">
    <source>
        <dbReference type="ARBA" id="ARBA00023264"/>
    </source>
</evidence>
<dbReference type="SUPFAM" id="SSF56112">
    <property type="entry name" value="Protein kinase-like (PK-like)"/>
    <property type="match status" value="1"/>
</dbReference>
<dbReference type="InterPro" id="IPR011009">
    <property type="entry name" value="Kinase-like_dom_sf"/>
</dbReference>
<dbReference type="OrthoDB" id="3649325at2759"/>
<comment type="similarity">
    <text evidence="3">Belongs to the choline/ethanolamine kinase family.</text>
</comment>
<dbReference type="GO" id="GO:0006646">
    <property type="term" value="P:phosphatidylethanolamine biosynthetic process"/>
    <property type="evidence" value="ECO:0007669"/>
    <property type="project" value="TreeGrafter"/>
</dbReference>
<proteinExistence type="inferred from homology"/>
<evidence type="ECO:0008006" key="7">
    <source>
        <dbReference type="Google" id="ProtNLM"/>
    </source>
</evidence>
<keyword evidence="1" id="KW-0594">Phospholipid biosynthesis</keyword>
<dbReference type="EMBL" id="OV725081">
    <property type="protein sequence ID" value="CAH1402697.1"/>
    <property type="molecule type" value="Genomic_DNA"/>
</dbReference>
<sequence>MLEVSRGCTQEEWPKENESEKNSLAAIRDKAFRLCKDHLGGAWLSISPQDMIFSKVSGGLSNFLYFCALPEGTESISGEPNRLLLRLYGNMNHDRAMETLVTESVIFTLLSESQRGPRLYGVFPGGRLEEYIEARPLTSQEFVDATVSSLIADKVAQIHLMDVPINKQPKWLWQTTERWIRQINDIISSNEVEESVRDMINTLQQVNLYEEYLWLKDYLTNVKSPVVFCHNDLQKGNILLRNKSITDNRKKSMTGTTDFEPDYENLTSESLVVIDFEYCSYNYRGFDFANHFCEWVYDYNNEEPPYFWEMESNQADIKQKEHFVKSYLQALKKYPEYKPQPEDDLDCIMKEIEAFTLMCHFFWVLWSVVNSADSEICFDYWSFGEVRLQAYYRHKKKILEDIEYNKSS</sequence>
<reference evidence="5" key="1">
    <citation type="submission" date="2022-01" db="EMBL/GenBank/DDBJ databases">
        <authorList>
            <person name="King R."/>
        </authorList>
    </citation>
    <scope>NUCLEOTIDE SEQUENCE</scope>
</reference>
<gene>
    <name evidence="5" type="ORF">NEZAVI_LOCUS11458</name>
</gene>
<dbReference type="GO" id="GO:0004103">
    <property type="term" value="F:choline kinase activity"/>
    <property type="evidence" value="ECO:0007669"/>
    <property type="project" value="TreeGrafter"/>
</dbReference>
<dbReference type="Gene3D" id="3.90.1200.10">
    <property type="match status" value="1"/>
</dbReference>
<evidence type="ECO:0000256" key="1">
    <source>
        <dbReference type="ARBA" id="ARBA00023209"/>
    </source>
</evidence>
<evidence type="ECO:0000256" key="3">
    <source>
        <dbReference type="ARBA" id="ARBA00038211"/>
    </source>
</evidence>
<evidence type="ECO:0000256" key="4">
    <source>
        <dbReference type="SAM" id="MobiDB-lite"/>
    </source>
</evidence>
<dbReference type="PANTHER" id="PTHR22603">
    <property type="entry name" value="CHOLINE/ETHANOALAMINE KINASE"/>
    <property type="match status" value="1"/>
</dbReference>
<protein>
    <recommendedName>
        <fullName evidence="7">Choline/ethanolamine kinase</fullName>
    </recommendedName>
</protein>
<name>A0A9P0HJ32_NEZVI</name>
<dbReference type="GO" id="GO:0005737">
    <property type="term" value="C:cytoplasm"/>
    <property type="evidence" value="ECO:0007669"/>
    <property type="project" value="TreeGrafter"/>
</dbReference>
<accession>A0A9P0HJ32</accession>
<dbReference type="Gene3D" id="3.30.200.20">
    <property type="entry name" value="Phosphorylase Kinase, domain 1"/>
    <property type="match status" value="1"/>
</dbReference>
<organism evidence="5 6">
    <name type="scientific">Nezara viridula</name>
    <name type="common">Southern green stink bug</name>
    <name type="synonym">Cimex viridulus</name>
    <dbReference type="NCBI Taxonomy" id="85310"/>
    <lineage>
        <taxon>Eukaryota</taxon>
        <taxon>Metazoa</taxon>
        <taxon>Ecdysozoa</taxon>
        <taxon>Arthropoda</taxon>
        <taxon>Hexapoda</taxon>
        <taxon>Insecta</taxon>
        <taxon>Pterygota</taxon>
        <taxon>Neoptera</taxon>
        <taxon>Paraneoptera</taxon>
        <taxon>Hemiptera</taxon>
        <taxon>Heteroptera</taxon>
        <taxon>Panheteroptera</taxon>
        <taxon>Pentatomomorpha</taxon>
        <taxon>Pentatomoidea</taxon>
        <taxon>Pentatomidae</taxon>
        <taxon>Pentatominae</taxon>
        <taxon>Nezara</taxon>
    </lineage>
</organism>
<keyword evidence="2" id="KW-1208">Phospholipid metabolism</keyword>
<dbReference type="PANTHER" id="PTHR22603:SF93">
    <property type="entry name" value="RE24176P"/>
    <property type="match status" value="1"/>
</dbReference>